<evidence type="ECO:0000313" key="6">
    <source>
        <dbReference type="Proteomes" id="UP000317238"/>
    </source>
</evidence>
<dbReference type="InterPro" id="IPR035965">
    <property type="entry name" value="PAS-like_dom_sf"/>
</dbReference>
<evidence type="ECO:0000256" key="1">
    <source>
        <dbReference type="PROSITE-ProRule" id="PRU00284"/>
    </source>
</evidence>
<dbReference type="PANTHER" id="PTHR24422">
    <property type="entry name" value="CHEMOTAXIS PROTEIN METHYLTRANSFERASE"/>
    <property type="match status" value="1"/>
</dbReference>
<dbReference type="PANTHER" id="PTHR24422:SF10">
    <property type="entry name" value="CHEMOTAXIS PROTEIN METHYLTRANSFERASE 2"/>
    <property type="match status" value="1"/>
</dbReference>
<accession>A0A5C5YBM8</accession>
<evidence type="ECO:0000259" key="2">
    <source>
        <dbReference type="PROSITE" id="PS50111"/>
    </source>
</evidence>
<dbReference type="Pfam" id="PF08448">
    <property type="entry name" value="PAS_4"/>
    <property type="match status" value="1"/>
</dbReference>
<dbReference type="InterPro" id="IPR050903">
    <property type="entry name" value="Bact_Chemotaxis_MeTrfase"/>
</dbReference>
<dbReference type="InterPro" id="IPR000700">
    <property type="entry name" value="PAS-assoc_C"/>
</dbReference>
<dbReference type="PROSITE" id="PS50112">
    <property type="entry name" value="PAS"/>
    <property type="match status" value="1"/>
</dbReference>
<dbReference type="Gene3D" id="1.10.287.950">
    <property type="entry name" value="Methyl-accepting chemotaxis protein"/>
    <property type="match status" value="1"/>
</dbReference>
<dbReference type="PROSITE" id="PS50111">
    <property type="entry name" value="CHEMOTAXIS_TRANSDUC_2"/>
    <property type="match status" value="1"/>
</dbReference>
<evidence type="ECO:0000259" key="4">
    <source>
        <dbReference type="PROSITE" id="PS50113"/>
    </source>
</evidence>
<feature type="domain" description="PAC" evidence="4">
    <location>
        <begin position="106"/>
        <end position="161"/>
    </location>
</feature>
<dbReference type="Proteomes" id="UP000317238">
    <property type="component" value="Unassembled WGS sequence"/>
</dbReference>
<dbReference type="SMART" id="SM00086">
    <property type="entry name" value="PAC"/>
    <property type="match status" value="2"/>
</dbReference>
<dbReference type="InterPro" id="IPR013656">
    <property type="entry name" value="PAS_4"/>
</dbReference>
<dbReference type="SUPFAM" id="SSF55785">
    <property type="entry name" value="PYP-like sensor domain (PAS domain)"/>
    <property type="match status" value="2"/>
</dbReference>
<dbReference type="SMART" id="SM00283">
    <property type="entry name" value="MA"/>
    <property type="match status" value="1"/>
</dbReference>
<dbReference type="CDD" id="cd00130">
    <property type="entry name" value="PAS"/>
    <property type="match status" value="2"/>
</dbReference>
<feature type="domain" description="PAS" evidence="3">
    <location>
        <begin position="151"/>
        <end position="223"/>
    </location>
</feature>
<dbReference type="InterPro" id="IPR000014">
    <property type="entry name" value="PAS"/>
</dbReference>
<keyword evidence="6" id="KW-1185">Reference proteome</keyword>
<dbReference type="GO" id="GO:0016020">
    <property type="term" value="C:membrane"/>
    <property type="evidence" value="ECO:0007669"/>
    <property type="project" value="InterPro"/>
</dbReference>
<dbReference type="AlphaFoldDB" id="A0A5C5YBM8"/>
<dbReference type="Pfam" id="PF00015">
    <property type="entry name" value="MCPsignal"/>
    <property type="match status" value="1"/>
</dbReference>
<organism evidence="5 6">
    <name type="scientific">Crateriforma conspicua</name>
    <dbReference type="NCBI Taxonomy" id="2527996"/>
    <lineage>
        <taxon>Bacteria</taxon>
        <taxon>Pseudomonadati</taxon>
        <taxon>Planctomycetota</taxon>
        <taxon>Planctomycetia</taxon>
        <taxon>Planctomycetales</taxon>
        <taxon>Planctomycetaceae</taxon>
        <taxon>Crateriforma</taxon>
    </lineage>
</organism>
<dbReference type="SMART" id="SM00091">
    <property type="entry name" value="PAS"/>
    <property type="match status" value="2"/>
</dbReference>
<reference evidence="5 6" key="1">
    <citation type="submission" date="2019-02" db="EMBL/GenBank/DDBJ databases">
        <title>Deep-cultivation of Planctomycetes and their phenomic and genomic characterization uncovers novel biology.</title>
        <authorList>
            <person name="Wiegand S."/>
            <person name="Jogler M."/>
            <person name="Boedeker C."/>
            <person name="Pinto D."/>
            <person name="Vollmers J."/>
            <person name="Rivas-Marin E."/>
            <person name="Kohn T."/>
            <person name="Peeters S.H."/>
            <person name="Heuer A."/>
            <person name="Rast P."/>
            <person name="Oberbeckmann S."/>
            <person name="Bunk B."/>
            <person name="Jeske O."/>
            <person name="Meyerdierks A."/>
            <person name="Storesund J.E."/>
            <person name="Kallscheuer N."/>
            <person name="Luecker S."/>
            <person name="Lage O.M."/>
            <person name="Pohl T."/>
            <person name="Merkel B.J."/>
            <person name="Hornburger P."/>
            <person name="Mueller R.-W."/>
            <person name="Bruemmer F."/>
            <person name="Labrenz M."/>
            <person name="Spormann A.M."/>
            <person name="Op Den Camp H."/>
            <person name="Overmann J."/>
            <person name="Amann R."/>
            <person name="Jetten M.S.M."/>
            <person name="Mascher T."/>
            <person name="Medema M.H."/>
            <person name="Devos D.P."/>
            <person name="Kaster A.-K."/>
            <person name="Ovreas L."/>
            <person name="Rohde M."/>
            <person name="Galperin M.Y."/>
            <person name="Jogler C."/>
        </authorList>
    </citation>
    <scope>NUCLEOTIDE SEQUENCE [LARGE SCALE GENOMIC DNA]</scope>
    <source>
        <strain evidence="5 6">Pan14r</strain>
    </source>
</reference>
<keyword evidence="1" id="KW-0807">Transducer</keyword>
<dbReference type="Pfam" id="PF08447">
    <property type="entry name" value="PAS_3"/>
    <property type="match status" value="1"/>
</dbReference>
<dbReference type="InterPro" id="IPR001610">
    <property type="entry name" value="PAC"/>
</dbReference>
<protein>
    <submittedName>
        <fullName evidence="5">Biofilm dispersion protein BdlA</fullName>
    </submittedName>
</protein>
<dbReference type="EMBL" id="SJPL01000001">
    <property type="protein sequence ID" value="TWT71735.1"/>
    <property type="molecule type" value="Genomic_DNA"/>
</dbReference>
<evidence type="ECO:0000259" key="3">
    <source>
        <dbReference type="PROSITE" id="PS50112"/>
    </source>
</evidence>
<dbReference type="GO" id="GO:0007165">
    <property type="term" value="P:signal transduction"/>
    <property type="evidence" value="ECO:0007669"/>
    <property type="project" value="UniProtKB-KW"/>
</dbReference>
<dbReference type="OrthoDB" id="221239at2"/>
<name>A0A5C5YBM8_9PLAN</name>
<comment type="caution">
    <text evidence="5">The sequence shown here is derived from an EMBL/GenBank/DDBJ whole genome shotgun (WGS) entry which is preliminary data.</text>
</comment>
<evidence type="ECO:0000313" key="5">
    <source>
        <dbReference type="EMBL" id="TWT71735.1"/>
    </source>
</evidence>
<dbReference type="InterPro" id="IPR004089">
    <property type="entry name" value="MCPsignal_dom"/>
</dbReference>
<feature type="domain" description="Methyl-accepting transducer" evidence="2">
    <location>
        <begin position="267"/>
        <end position="448"/>
    </location>
</feature>
<sequence>MKLLNWSNNASENVSQADMLDSATATLDIDADQFVDLSQIMNSLHRSQAVIEFEPDGTILKANKNFLDTVGYTLSEIQGKHHRMFVDSEYAGSDEYRQFWEKLRAGNFHSDLFQRYGRGGREIWIQATYNPVMDDSGQVIKIIKLATDVTKARMIQADIQNRSQAMIEFKPDGTILHANSLFLQTTGYSLEEIRGKHHRMFMPAEDAATAEYARFWERLARGEFQQGEFRRVNKHGQEIWLSGAYNPVFDNDGNVTRVVKNVSDITDQVHSKNQSESLGNSIASSVSEMSQAIAEISERITRTAGLAKDADVNTKNATDLVKDLNCSSETIGEIIDTIQDLADQTNLLALNATIEAARAGESGRGFAVVASEVKELANQTGKATSEIRKNVETIQFSIGQVVSAIECIANSVGEVSDNTTGVAASVEEQNVVISQLSSAADELVGCNS</sequence>
<dbReference type="NCBIfam" id="TIGR00229">
    <property type="entry name" value="sensory_box"/>
    <property type="match status" value="2"/>
</dbReference>
<dbReference type="PROSITE" id="PS50113">
    <property type="entry name" value="PAC"/>
    <property type="match status" value="2"/>
</dbReference>
<dbReference type="Gene3D" id="3.30.450.20">
    <property type="entry name" value="PAS domain"/>
    <property type="match status" value="2"/>
</dbReference>
<gene>
    <name evidence="5" type="primary">bdlA</name>
    <name evidence="5" type="ORF">Pan14r_40510</name>
</gene>
<feature type="domain" description="PAC" evidence="4">
    <location>
        <begin position="225"/>
        <end position="277"/>
    </location>
</feature>
<dbReference type="RefSeq" id="WP_145294746.1">
    <property type="nucleotide sequence ID" value="NZ_CP036319.1"/>
</dbReference>
<dbReference type="InterPro" id="IPR013655">
    <property type="entry name" value="PAS_fold_3"/>
</dbReference>
<proteinExistence type="predicted"/>
<dbReference type="SUPFAM" id="SSF58104">
    <property type="entry name" value="Methyl-accepting chemotaxis protein (MCP) signaling domain"/>
    <property type="match status" value="1"/>
</dbReference>